<comment type="caution">
    <text evidence="1">The sequence shown here is derived from an EMBL/GenBank/DDBJ whole genome shotgun (WGS) entry which is preliminary data.</text>
</comment>
<gene>
    <name evidence="1" type="ORF">MKS88_001208</name>
</gene>
<name>A0ACB9YFL0_PLABR</name>
<keyword evidence="2" id="KW-1185">Reference proteome</keyword>
<dbReference type="EMBL" id="CM043772">
    <property type="protein sequence ID" value="KAI4840482.1"/>
    <property type="molecule type" value="Genomic_DNA"/>
</dbReference>
<dbReference type="Proteomes" id="UP001056978">
    <property type="component" value="Chromosome 4"/>
</dbReference>
<proteinExistence type="predicted"/>
<accession>A0ACB9YFL0</accession>
<protein>
    <submittedName>
        <fullName evidence="1">Uncharacterized protein</fullName>
    </submittedName>
</protein>
<sequence>MNKTLHCTSVSELRSSKICEAINKYSLSTLNYNTSRNVETGKELDSASDKTFCLDGISEEEEELRTYSSIVVGKCLLCESINTALNNEWSTIRLKDTKEKWPNCELRGEMKGESHHRSMLNFIIEQNKNIITNTINISDSIFNVLKIMEDTNKSNELNYLMRKIEHEDIKELIYVNTKLFMLQVRKIYQVLIDLQISGLCNYGTKVDKVSSTYRHIVDSAKEAEHVQNKKDKNINLMVKKYIILKKYYKKLCEKYKMENNLLKRAFIINAKCCNEEYQQKYPFQIDGICTGIYIKGSTNRKRNRKIKRRKKFLRSRGFLLYKVSYMNNKILKKYNQPGEGDSEVTPDVIDGSKKVQVNLEKCNGKCLFLLTENEKLPKDCLERTDKGRPSNGASINVDDIYQTNQEDLPALVNLKKSNKNKIGLACTHGPAECRELFRKKRAQEEGEEEENEKEENMMEKKEDDKDNKGDNENGLAGIQNNKRDDDNYITFETRLGDNSKSVSEMEKNISGYKDINTHVNIFDEICKRKEPIHDESNQKEFQTRFNDKEAVVVESSVLEEKGEKKRAKGEREKKWKVSQRKEEENRGLDSDKGKIILDENSKESDHFSVQEVGEAKHVKHAKHAKQANQAK</sequence>
<evidence type="ECO:0000313" key="2">
    <source>
        <dbReference type="Proteomes" id="UP001056978"/>
    </source>
</evidence>
<organism evidence="1 2">
    <name type="scientific">Plasmodium brasilianum</name>
    <dbReference type="NCBI Taxonomy" id="5824"/>
    <lineage>
        <taxon>Eukaryota</taxon>
        <taxon>Sar</taxon>
        <taxon>Alveolata</taxon>
        <taxon>Apicomplexa</taxon>
        <taxon>Aconoidasida</taxon>
        <taxon>Haemosporida</taxon>
        <taxon>Plasmodiidae</taxon>
        <taxon>Plasmodium</taxon>
        <taxon>Plasmodium (Plasmodium)</taxon>
    </lineage>
</organism>
<evidence type="ECO:0000313" key="1">
    <source>
        <dbReference type="EMBL" id="KAI4840482.1"/>
    </source>
</evidence>
<reference evidence="1" key="1">
    <citation type="submission" date="2022-06" db="EMBL/GenBank/DDBJ databases">
        <title>The First Complete Genome of the Simian Malaria Parasite Plasmodium brasilianum.</title>
        <authorList>
            <person name="Bajic M."/>
            <person name="Ravishankar S."/>
        </authorList>
    </citation>
    <scope>NUCLEOTIDE SEQUENCE</scope>
    <source>
        <strain evidence="1">Bolivian I</strain>
    </source>
</reference>